<dbReference type="RefSeq" id="XP_022473537.1">
    <property type="nucleotide sequence ID" value="XM_022619933.1"/>
</dbReference>
<dbReference type="AlphaFoldDB" id="A0A1G4B4Q2"/>
<protein>
    <submittedName>
        <fullName evidence="1">Uncharacterized protein</fullName>
    </submittedName>
</protein>
<evidence type="ECO:0000313" key="1">
    <source>
        <dbReference type="EMBL" id="OHE96377.1"/>
    </source>
</evidence>
<sequence>MNHPVIILVSSVQGNAYRGTRNTAAADTYSLVAFALDSGAAARRTPHASPAHSISLQISLTHFRCMLCPYYITETDREETDDQNETKSDNNCSDKHHCVISVAVSVTCTPLFCSLWAYGPYGIVQLPRRGFHWQMLLGGVIGWVDRGCSRHLYCAEIPDADEARKLAGWLAGGSPGLPITLATAAISALAVVVVLAWTDPVLLCPALEQQGGFVVGLQKDLS</sequence>
<reference evidence="1 2" key="1">
    <citation type="submission" date="2016-09" db="EMBL/GenBank/DDBJ databases">
        <authorList>
            <person name="Capua I."/>
            <person name="De Benedictis P."/>
            <person name="Joannis T."/>
            <person name="Lombin L.H."/>
            <person name="Cattoli G."/>
        </authorList>
    </citation>
    <scope>NUCLEOTIDE SEQUENCE [LARGE SCALE GENOMIC DNA]</scope>
    <source>
        <strain evidence="1 2">IMI 309357</strain>
    </source>
</reference>
<dbReference type="GeneID" id="34561443"/>
<proteinExistence type="predicted"/>
<organism evidence="1 2">
    <name type="scientific">Colletotrichum orchidophilum</name>
    <dbReference type="NCBI Taxonomy" id="1209926"/>
    <lineage>
        <taxon>Eukaryota</taxon>
        <taxon>Fungi</taxon>
        <taxon>Dikarya</taxon>
        <taxon>Ascomycota</taxon>
        <taxon>Pezizomycotina</taxon>
        <taxon>Sordariomycetes</taxon>
        <taxon>Hypocreomycetidae</taxon>
        <taxon>Glomerellales</taxon>
        <taxon>Glomerellaceae</taxon>
        <taxon>Colletotrichum</taxon>
    </lineage>
</organism>
<gene>
    <name evidence="1" type="ORF">CORC01_08300</name>
</gene>
<evidence type="ECO:0000313" key="2">
    <source>
        <dbReference type="Proteomes" id="UP000176998"/>
    </source>
</evidence>
<comment type="caution">
    <text evidence="1">The sequence shown here is derived from an EMBL/GenBank/DDBJ whole genome shotgun (WGS) entry which is preliminary data.</text>
</comment>
<accession>A0A1G4B4Q2</accession>
<name>A0A1G4B4Q2_9PEZI</name>
<keyword evidence="2" id="KW-1185">Reference proteome</keyword>
<dbReference type="EMBL" id="MJBS01000070">
    <property type="protein sequence ID" value="OHE96377.1"/>
    <property type="molecule type" value="Genomic_DNA"/>
</dbReference>
<dbReference type="Proteomes" id="UP000176998">
    <property type="component" value="Unassembled WGS sequence"/>
</dbReference>